<name>A0ABN5H139_9FIRM</name>
<protein>
    <recommendedName>
        <fullName evidence="3">Transposase</fullName>
    </recommendedName>
</protein>
<evidence type="ECO:0008006" key="3">
    <source>
        <dbReference type="Google" id="ProtNLM"/>
    </source>
</evidence>
<organism evidence="1 2">
    <name type="scientific">Sulfobacillus thermotolerans</name>
    <dbReference type="NCBI Taxonomy" id="338644"/>
    <lineage>
        <taxon>Bacteria</taxon>
        <taxon>Bacillati</taxon>
        <taxon>Bacillota</taxon>
        <taxon>Clostridia</taxon>
        <taxon>Eubacteriales</taxon>
        <taxon>Clostridiales Family XVII. Incertae Sedis</taxon>
        <taxon>Sulfobacillus</taxon>
    </lineage>
</organism>
<sequence length="229" mass="25840">MMIIPSAERVLPLYAQYLADTLETVWRPCDRCQRRRTLNLGHGRWVECAPGQSIVLILRHVRCRRCHTVETVFPPWLLPNESLTVEMMESMLTAIEIRGESLETVAAAHQVSVERVQALWHRWRAVLPEWPYQVEQEAAVSTAAPLVDTQTWQPPATARSASWAWLQVAWQALALLWGLAPPPSGWVFWRTVAPECMPAAPISAHCHLGQRLRQPGGRAPPTLPLIQCG</sequence>
<accession>A0ABN5H139</accession>
<keyword evidence="2" id="KW-1185">Reference proteome</keyword>
<gene>
    <name evidence="1" type="ORF">BXT84_06265</name>
</gene>
<dbReference type="EMBL" id="CP019454">
    <property type="protein sequence ID" value="AUW93594.1"/>
    <property type="molecule type" value="Genomic_DNA"/>
</dbReference>
<proteinExistence type="predicted"/>
<dbReference type="Proteomes" id="UP000325292">
    <property type="component" value="Chromosome"/>
</dbReference>
<evidence type="ECO:0000313" key="2">
    <source>
        <dbReference type="Proteomes" id="UP000325292"/>
    </source>
</evidence>
<reference evidence="1 2" key="1">
    <citation type="journal article" date="2019" name="Sci. Rep.">
        <title>Sulfobacillus thermotolerans: new insights into resistance and metabolic capacities of acidophilic chemolithotrophs.</title>
        <authorList>
            <person name="Panyushkina A.E."/>
            <person name="Babenko V.V."/>
            <person name="Nikitina A.S."/>
            <person name="Selezneva O.V."/>
            <person name="Tsaplina I.A."/>
            <person name="Letarova M.A."/>
            <person name="Kostryukova E.S."/>
            <person name="Letarov A.V."/>
        </authorList>
    </citation>
    <scope>NUCLEOTIDE SEQUENCE [LARGE SCALE GENOMIC DNA]</scope>
    <source>
        <strain evidence="1 2">Kr1</strain>
    </source>
</reference>
<evidence type="ECO:0000313" key="1">
    <source>
        <dbReference type="EMBL" id="AUW93594.1"/>
    </source>
</evidence>